<organism evidence="1 2">
    <name type="scientific">Methanolobus profundi</name>
    <dbReference type="NCBI Taxonomy" id="487685"/>
    <lineage>
        <taxon>Archaea</taxon>
        <taxon>Methanobacteriati</taxon>
        <taxon>Methanobacteriota</taxon>
        <taxon>Stenosarchaea group</taxon>
        <taxon>Methanomicrobia</taxon>
        <taxon>Methanosarcinales</taxon>
        <taxon>Methanosarcinaceae</taxon>
        <taxon>Methanolobus</taxon>
    </lineage>
</organism>
<accession>A0A1I4QT01</accession>
<dbReference type="EMBL" id="FOUJ01000002">
    <property type="protein sequence ID" value="SFM43159.1"/>
    <property type="molecule type" value="Genomic_DNA"/>
</dbReference>
<dbReference type="AlphaFoldDB" id="A0A1I4QT01"/>
<proteinExistence type="predicted"/>
<protein>
    <submittedName>
        <fullName evidence="1">Uncharacterized protein</fullName>
    </submittedName>
</protein>
<dbReference type="Proteomes" id="UP000198535">
    <property type="component" value="Unassembled WGS sequence"/>
</dbReference>
<gene>
    <name evidence="1" type="ORF">SAMN04488696_1183</name>
</gene>
<sequence>MSLTKQGKTIIVLCILLLSLLTVVYIHSDTINVYIEVYCRHASSDPTPPEVMLSWYMPPDLVNKAVLNQSTYFPSISRHSCSVNYTRRTMMTVYYFDDHDDLKTGEQELYNYLEEHGKLQDGTVDITETLKDVGNDNTIYGPTELNVSIYESNETSGYFAVIIEPFMQDQSQYYVIYYGTNGKPITEENETIKKLISKEYSMINEKGYVRGLKSYR</sequence>
<reference evidence="2" key="1">
    <citation type="submission" date="2016-10" db="EMBL/GenBank/DDBJ databases">
        <authorList>
            <person name="Varghese N."/>
            <person name="Submissions S."/>
        </authorList>
    </citation>
    <scope>NUCLEOTIDE SEQUENCE [LARGE SCALE GENOMIC DNA]</scope>
    <source>
        <strain evidence="2">Mob M</strain>
    </source>
</reference>
<keyword evidence="2" id="KW-1185">Reference proteome</keyword>
<name>A0A1I4QT01_9EURY</name>
<dbReference type="OrthoDB" id="107538at2157"/>
<dbReference type="STRING" id="487685.SAMN04488696_1183"/>
<dbReference type="RefSeq" id="WP_143072292.1">
    <property type="nucleotide sequence ID" value="NZ_FOUJ01000002.1"/>
</dbReference>
<evidence type="ECO:0000313" key="1">
    <source>
        <dbReference type="EMBL" id="SFM43159.1"/>
    </source>
</evidence>
<evidence type="ECO:0000313" key="2">
    <source>
        <dbReference type="Proteomes" id="UP000198535"/>
    </source>
</evidence>